<accession>A0ABR7V3L6</accession>
<reference evidence="5" key="1">
    <citation type="submission" date="2020-05" db="EMBL/GenBank/DDBJ databases">
        <title>The draft genome sequence of Maribacter sp. ANRC-HE7.</title>
        <authorList>
            <person name="Mu L."/>
        </authorList>
    </citation>
    <scope>NUCLEOTIDE SEQUENCE</scope>
    <source>
        <strain evidence="5">ANRC-HE7</strain>
    </source>
</reference>
<evidence type="ECO:0000313" key="6">
    <source>
        <dbReference type="Proteomes" id="UP001166021"/>
    </source>
</evidence>
<evidence type="ECO:0000313" key="5">
    <source>
        <dbReference type="EMBL" id="MBD0777738.1"/>
    </source>
</evidence>
<dbReference type="PANTHER" id="PTHR30349">
    <property type="entry name" value="PHAGE INTEGRASE-RELATED"/>
    <property type="match status" value="1"/>
</dbReference>
<dbReference type="PROSITE" id="PS51898">
    <property type="entry name" value="TYR_RECOMBINASE"/>
    <property type="match status" value="1"/>
</dbReference>
<sequence length="409" mass="47913">MRTSSTFSVLFWVYSARVNKNNSATIYARITINKKRLSISLKHKVNIDLWDTSRQKVKGNSEIAKTLNYYLDETKAELIQSYRDLKNDGKVVNAELVKARYLGEDKRIYSLKDIFRYHNDKMGSKLATKTLCHYRTSQKYILAFVLEEYKKADIYLQDLDYAFVLSFESFLRSYQPKHYQGKIGNNAVMKHIQRLRKMVTLAYHMEWIERDPFVKFKPKLEKREREFLTDLELERIQNLNTNIERLSVVKDLFIFSCYTGISYGDIIKLKKDHIILGIDDNPWIMTTRNKNGNPFKIPLLPVIESLIQKYENHHRTQFTGSLMPNISNQRLNSYLKEIADLCGIKKNLTFHMARHTFATTVTLSNGVPIETVSKLLGHTKLATTQIYARVIERKVSDDMQLLRNKLSNK</sequence>
<evidence type="ECO:0000259" key="4">
    <source>
        <dbReference type="PROSITE" id="PS51898"/>
    </source>
</evidence>
<proteinExistence type="inferred from homology"/>
<keyword evidence="6" id="KW-1185">Reference proteome</keyword>
<feature type="domain" description="Tyr recombinase" evidence="4">
    <location>
        <begin position="223"/>
        <end position="407"/>
    </location>
</feature>
<dbReference type="Pfam" id="PF13102">
    <property type="entry name" value="Phage_int_SAM_5"/>
    <property type="match status" value="1"/>
</dbReference>
<dbReference type="Proteomes" id="UP001166021">
    <property type="component" value="Unassembled WGS sequence"/>
</dbReference>
<evidence type="ECO:0000256" key="1">
    <source>
        <dbReference type="ARBA" id="ARBA00008857"/>
    </source>
</evidence>
<dbReference type="Gene3D" id="1.10.443.10">
    <property type="entry name" value="Intergrase catalytic core"/>
    <property type="match status" value="1"/>
</dbReference>
<dbReference type="SUPFAM" id="SSF56349">
    <property type="entry name" value="DNA breaking-rejoining enzymes"/>
    <property type="match status" value="1"/>
</dbReference>
<dbReference type="Pfam" id="PF17293">
    <property type="entry name" value="Arm-DNA-bind_5"/>
    <property type="match status" value="1"/>
</dbReference>
<keyword evidence="3" id="KW-0233">DNA recombination</keyword>
<dbReference type="Gene3D" id="1.10.150.130">
    <property type="match status" value="1"/>
</dbReference>
<dbReference type="InterPro" id="IPR002104">
    <property type="entry name" value="Integrase_catalytic"/>
</dbReference>
<organism evidence="5 6">
    <name type="scientific">Maribacter aquimaris</name>
    <dbReference type="NCBI Taxonomy" id="2737171"/>
    <lineage>
        <taxon>Bacteria</taxon>
        <taxon>Pseudomonadati</taxon>
        <taxon>Bacteroidota</taxon>
        <taxon>Flavobacteriia</taxon>
        <taxon>Flavobacteriales</taxon>
        <taxon>Flavobacteriaceae</taxon>
        <taxon>Maribacter</taxon>
    </lineage>
</organism>
<dbReference type="EMBL" id="JABTCF010000004">
    <property type="protein sequence ID" value="MBD0777738.1"/>
    <property type="molecule type" value="Genomic_DNA"/>
</dbReference>
<dbReference type="InterPro" id="IPR035386">
    <property type="entry name" value="Arm-DNA-bind_5"/>
</dbReference>
<gene>
    <name evidence="5" type="ORF">HPE56_08030</name>
</gene>
<dbReference type="InterPro" id="IPR011010">
    <property type="entry name" value="DNA_brk_join_enz"/>
</dbReference>
<dbReference type="PANTHER" id="PTHR30349:SF64">
    <property type="entry name" value="PROPHAGE INTEGRASE INTD-RELATED"/>
    <property type="match status" value="1"/>
</dbReference>
<dbReference type="Pfam" id="PF00589">
    <property type="entry name" value="Phage_integrase"/>
    <property type="match status" value="1"/>
</dbReference>
<protein>
    <submittedName>
        <fullName evidence="5">Site-specific integrase</fullName>
    </submittedName>
</protein>
<dbReference type="InterPro" id="IPR050090">
    <property type="entry name" value="Tyrosine_recombinase_XerCD"/>
</dbReference>
<evidence type="ECO:0000256" key="3">
    <source>
        <dbReference type="ARBA" id="ARBA00023172"/>
    </source>
</evidence>
<name>A0ABR7V3L6_9FLAO</name>
<comment type="caution">
    <text evidence="5">The sequence shown here is derived from an EMBL/GenBank/DDBJ whole genome shotgun (WGS) entry which is preliminary data.</text>
</comment>
<evidence type="ECO:0000256" key="2">
    <source>
        <dbReference type="ARBA" id="ARBA00023125"/>
    </source>
</evidence>
<comment type="similarity">
    <text evidence="1">Belongs to the 'phage' integrase family.</text>
</comment>
<dbReference type="InterPro" id="IPR025269">
    <property type="entry name" value="SAM-like_dom"/>
</dbReference>
<dbReference type="CDD" id="cd01185">
    <property type="entry name" value="INTN1_C_like"/>
    <property type="match status" value="1"/>
</dbReference>
<dbReference type="InterPro" id="IPR013762">
    <property type="entry name" value="Integrase-like_cat_sf"/>
</dbReference>
<keyword evidence="2" id="KW-0238">DNA-binding</keyword>
<dbReference type="InterPro" id="IPR010998">
    <property type="entry name" value="Integrase_recombinase_N"/>
</dbReference>